<dbReference type="SUPFAM" id="SSF46785">
    <property type="entry name" value="Winged helix' DNA-binding domain"/>
    <property type="match status" value="1"/>
</dbReference>
<dbReference type="PROSITE" id="PS50949">
    <property type="entry name" value="HTH_GNTR"/>
    <property type="match status" value="1"/>
</dbReference>
<dbReference type="OrthoDB" id="9794015at2"/>
<name>A0A1M6A9B1_9RHOB</name>
<dbReference type="Proteomes" id="UP000184292">
    <property type="component" value="Unassembled WGS sequence"/>
</dbReference>
<keyword evidence="1" id="KW-0805">Transcription regulation</keyword>
<gene>
    <name evidence="5" type="ORF">SAMN05444417_0306</name>
</gene>
<protein>
    <submittedName>
        <fullName evidence="5">Transcriptional regulator, GntR family</fullName>
    </submittedName>
</protein>
<organism evidence="5 6">
    <name type="scientific">Wenxinia saemankumensis</name>
    <dbReference type="NCBI Taxonomy" id="1447782"/>
    <lineage>
        <taxon>Bacteria</taxon>
        <taxon>Pseudomonadati</taxon>
        <taxon>Pseudomonadota</taxon>
        <taxon>Alphaproteobacteria</taxon>
        <taxon>Rhodobacterales</taxon>
        <taxon>Roseobacteraceae</taxon>
        <taxon>Wenxinia</taxon>
    </lineage>
</organism>
<dbReference type="GO" id="GO:0003700">
    <property type="term" value="F:DNA-binding transcription factor activity"/>
    <property type="evidence" value="ECO:0007669"/>
    <property type="project" value="InterPro"/>
</dbReference>
<dbReference type="InterPro" id="IPR000524">
    <property type="entry name" value="Tscrpt_reg_HTH_GntR"/>
</dbReference>
<proteinExistence type="predicted"/>
<keyword evidence="2" id="KW-0238">DNA-binding</keyword>
<dbReference type="EMBL" id="FQYO01000001">
    <property type="protein sequence ID" value="SHI33048.1"/>
    <property type="molecule type" value="Genomic_DNA"/>
</dbReference>
<dbReference type="RefSeq" id="WP_073325905.1">
    <property type="nucleotide sequence ID" value="NZ_FQYO01000001.1"/>
</dbReference>
<dbReference type="Pfam" id="PF00392">
    <property type="entry name" value="GntR"/>
    <property type="match status" value="1"/>
</dbReference>
<evidence type="ECO:0000256" key="3">
    <source>
        <dbReference type="ARBA" id="ARBA00023163"/>
    </source>
</evidence>
<dbReference type="Pfam" id="PF07702">
    <property type="entry name" value="UTRA"/>
    <property type="match status" value="1"/>
</dbReference>
<dbReference type="InterPro" id="IPR050679">
    <property type="entry name" value="Bact_HTH_transcr_reg"/>
</dbReference>
<dbReference type="InterPro" id="IPR028978">
    <property type="entry name" value="Chorismate_lyase_/UTRA_dom_sf"/>
</dbReference>
<feature type="domain" description="HTH gntR-type" evidence="4">
    <location>
        <begin position="12"/>
        <end position="80"/>
    </location>
</feature>
<dbReference type="AlphaFoldDB" id="A0A1M6A9B1"/>
<keyword evidence="3" id="KW-0804">Transcription</keyword>
<dbReference type="GO" id="GO:0003677">
    <property type="term" value="F:DNA binding"/>
    <property type="evidence" value="ECO:0007669"/>
    <property type="project" value="UniProtKB-KW"/>
</dbReference>
<evidence type="ECO:0000313" key="6">
    <source>
        <dbReference type="Proteomes" id="UP000184292"/>
    </source>
</evidence>
<dbReference type="PANTHER" id="PTHR44846">
    <property type="entry name" value="MANNOSYL-D-GLYCERATE TRANSPORT/METABOLISM SYSTEM REPRESSOR MNGR-RELATED"/>
    <property type="match status" value="1"/>
</dbReference>
<dbReference type="Gene3D" id="1.10.10.10">
    <property type="entry name" value="Winged helix-like DNA-binding domain superfamily/Winged helix DNA-binding domain"/>
    <property type="match status" value="1"/>
</dbReference>
<dbReference type="SMART" id="SM00866">
    <property type="entry name" value="UTRA"/>
    <property type="match status" value="1"/>
</dbReference>
<keyword evidence="6" id="KW-1185">Reference proteome</keyword>
<dbReference type="GO" id="GO:0045892">
    <property type="term" value="P:negative regulation of DNA-templated transcription"/>
    <property type="evidence" value="ECO:0007669"/>
    <property type="project" value="TreeGrafter"/>
</dbReference>
<reference evidence="5 6" key="1">
    <citation type="submission" date="2016-11" db="EMBL/GenBank/DDBJ databases">
        <authorList>
            <person name="Jaros S."/>
            <person name="Januszkiewicz K."/>
            <person name="Wedrychowicz H."/>
        </authorList>
    </citation>
    <scope>NUCLEOTIDE SEQUENCE [LARGE SCALE GENOMIC DNA]</scope>
    <source>
        <strain evidence="5 6">DSM 100565</strain>
    </source>
</reference>
<evidence type="ECO:0000256" key="1">
    <source>
        <dbReference type="ARBA" id="ARBA00023015"/>
    </source>
</evidence>
<accession>A0A1M6A9B1</accession>
<dbReference type="PRINTS" id="PR00035">
    <property type="entry name" value="HTHGNTR"/>
</dbReference>
<sequence>MDGPAPLQRAGLPRWLQVSEALIREILAGRLPDGARLPPEREMAASHGISVGTLRKALAELEGKGLLRRIQGSGNYVRHKGEVASVYSLFRLEGPGGGGLPTAEILEVRRLSKPAALPPFGTSPEAHRIRRLRRLDGVAVAVEEIWLDAGAVPRLTVAELGESLYRAWRERFGLIIGRVEDRVGIGAAPDWAPAGFAPAPGSVVGRVDRRGWAAGAPAVEGPVEVSRTWFDPDRAAYVSRMGKG</sequence>
<dbReference type="InterPro" id="IPR011663">
    <property type="entry name" value="UTRA"/>
</dbReference>
<dbReference type="InterPro" id="IPR036390">
    <property type="entry name" value="WH_DNA-bd_sf"/>
</dbReference>
<evidence type="ECO:0000256" key="2">
    <source>
        <dbReference type="ARBA" id="ARBA00023125"/>
    </source>
</evidence>
<evidence type="ECO:0000259" key="4">
    <source>
        <dbReference type="PROSITE" id="PS50949"/>
    </source>
</evidence>
<dbReference type="STRING" id="1447782.SAMN05444417_0306"/>
<dbReference type="CDD" id="cd07377">
    <property type="entry name" value="WHTH_GntR"/>
    <property type="match status" value="1"/>
</dbReference>
<dbReference type="InterPro" id="IPR036388">
    <property type="entry name" value="WH-like_DNA-bd_sf"/>
</dbReference>
<dbReference type="PANTHER" id="PTHR44846:SF1">
    <property type="entry name" value="MANNOSYL-D-GLYCERATE TRANSPORT_METABOLISM SYSTEM REPRESSOR MNGR-RELATED"/>
    <property type="match status" value="1"/>
</dbReference>
<evidence type="ECO:0000313" key="5">
    <source>
        <dbReference type="EMBL" id="SHI33048.1"/>
    </source>
</evidence>
<dbReference type="SMART" id="SM00345">
    <property type="entry name" value="HTH_GNTR"/>
    <property type="match status" value="1"/>
</dbReference>
<dbReference type="Gene3D" id="3.40.1410.10">
    <property type="entry name" value="Chorismate lyase-like"/>
    <property type="match status" value="1"/>
</dbReference>
<dbReference type="SUPFAM" id="SSF64288">
    <property type="entry name" value="Chorismate lyase-like"/>
    <property type="match status" value="1"/>
</dbReference>